<organism evidence="3 5">
    <name type="scientific">Mycolicibacterium conceptionense</name>
    <dbReference type="NCBI Taxonomy" id="451644"/>
    <lineage>
        <taxon>Bacteria</taxon>
        <taxon>Bacillati</taxon>
        <taxon>Actinomycetota</taxon>
        <taxon>Actinomycetes</taxon>
        <taxon>Mycobacteriales</taxon>
        <taxon>Mycobacteriaceae</taxon>
        <taxon>Mycolicibacterium</taxon>
    </lineage>
</organism>
<proteinExistence type="predicted"/>
<dbReference type="Gene3D" id="3.40.50.300">
    <property type="entry name" value="P-loop containing nucleotide triphosphate hydrolases"/>
    <property type="match status" value="2"/>
</dbReference>
<keyword evidence="6" id="KW-1185">Reference proteome</keyword>
<accession>A0A0U1E1H8</accession>
<dbReference type="GeneID" id="44299196"/>
<feature type="transmembrane region" description="Helical" evidence="2">
    <location>
        <begin position="55"/>
        <end position="78"/>
    </location>
</feature>
<evidence type="ECO:0000313" key="5">
    <source>
        <dbReference type="Proteomes" id="UP000182227"/>
    </source>
</evidence>
<evidence type="ECO:0000313" key="3">
    <source>
        <dbReference type="EMBL" id="CQD25050.1"/>
    </source>
</evidence>
<reference evidence="3 5" key="1">
    <citation type="submission" date="2015-03" db="EMBL/GenBank/DDBJ databases">
        <authorList>
            <person name="Murphy D."/>
        </authorList>
    </citation>
    <scope>NUCLEOTIDE SEQUENCE [LARGE SCALE GENOMIC DNA]</scope>
    <source>
        <strain evidence="3 5">D16</strain>
    </source>
</reference>
<dbReference type="InterPro" id="IPR027417">
    <property type="entry name" value="P-loop_NTPase"/>
</dbReference>
<dbReference type="SUPFAM" id="SSF52540">
    <property type="entry name" value="P-loop containing nucleoside triphosphate hydrolases"/>
    <property type="match status" value="1"/>
</dbReference>
<dbReference type="Proteomes" id="UP000193811">
    <property type="component" value="Unassembled WGS sequence"/>
</dbReference>
<evidence type="ECO:0000256" key="2">
    <source>
        <dbReference type="SAM" id="Phobius"/>
    </source>
</evidence>
<dbReference type="RefSeq" id="WP_085142341.1">
    <property type="nucleotide sequence ID" value="NZ_LQOP01000029.1"/>
</dbReference>
<protein>
    <submittedName>
        <fullName evidence="3">AAA-like domain protein</fullName>
    </submittedName>
</protein>
<gene>
    <name evidence="4" type="ORF">AWB98_27225</name>
    <name evidence="3" type="ORF">BN970_06848</name>
</gene>
<reference evidence="4 6" key="2">
    <citation type="submission" date="2016-01" db="EMBL/GenBank/DDBJ databases">
        <title>The new phylogeny of the genus Mycobacterium.</title>
        <authorList>
            <person name="Tarcisio F."/>
            <person name="Conor M."/>
            <person name="Antonella G."/>
            <person name="Elisabetta G."/>
            <person name="Giulia F.S."/>
            <person name="Sara T."/>
            <person name="Anna F."/>
            <person name="Clotilde B."/>
            <person name="Roberto B."/>
            <person name="Veronica D.S."/>
            <person name="Fabio R."/>
            <person name="Monica P."/>
            <person name="Olivier J."/>
            <person name="Enrico T."/>
            <person name="Nicola S."/>
        </authorList>
    </citation>
    <scope>NUCLEOTIDE SEQUENCE [LARGE SCALE GENOMIC DNA]</scope>
    <source>
        <strain evidence="4 6">CCUG 50187</strain>
    </source>
</reference>
<feature type="transmembrane region" description="Helical" evidence="2">
    <location>
        <begin position="29"/>
        <end position="49"/>
    </location>
</feature>
<evidence type="ECO:0000256" key="1">
    <source>
        <dbReference type="SAM" id="MobiDB-lite"/>
    </source>
</evidence>
<name>A0A0U1E1H8_9MYCO</name>
<dbReference type="Proteomes" id="UP000182227">
    <property type="component" value="Unassembled WGS sequence"/>
</dbReference>
<dbReference type="AlphaFoldDB" id="A0A0U1E1H8"/>
<feature type="transmembrane region" description="Helical" evidence="2">
    <location>
        <begin position="333"/>
        <end position="364"/>
    </location>
</feature>
<dbReference type="Pfam" id="PF12846">
    <property type="entry name" value="AAA_10"/>
    <property type="match status" value="1"/>
</dbReference>
<dbReference type="EMBL" id="CTEF01000009">
    <property type="protein sequence ID" value="CQD25050.1"/>
    <property type="molecule type" value="Genomic_DNA"/>
</dbReference>
<sequence>MAVESAQVFKGVHDTPTYTDLLFNKSLRIGVAVPLALGGTATIALPLLFLDSGHAQTLFFVPLFLTLISAGIGAMIPYGKPSFGFRVRSIWRAIRPKNESSRDSMILAPPEDVIGHLEFTKHGVYANYLVSGLRYYLQPTKHRLGAAERHRNMAREVPAGTWIYSMSVPQSQRQLLRAMLHGHRDKPEWIATCQGLRGQLAQKNPRTRLYWLRFPVDAGREGHTPLGQATKFKDWLAGRDKDSDESLAAYRSLAHDIVTSLPEDFSPVPVTEDMVDWFWRRTAWRGTFTNPLPRRRQGTARQAPRNFPVAEFDDGDQLHNSGRKLPMLPAAGVMAALTVLTAVFVIVAPAILFGLIAAGLIALWCAGVRRVPSWKKVLRVSNPAGLYPDSYQAILPVTDMPKAGIRFPGSEFLDALDDLNTGAEFDFAISLVGHHREAEFVRNDRAKENLDDQFKQRRDARDGDRELRDTGLQLAEYNRQLHSNTDERPMETAFVIAVGAKDPATLDRSVKRLKEQLASSGQVSVRHHRGAQAKLWAAFNSGVPTHKSSVDQFSYRTTATKWSRFVPITSSQVGNTNGTLLGFNTSNALNSAVLIDLPGTARRNHNPCLVCSGAPGYGKSYASKRIARGEYQRGAQLFIVDPGIEWAKAFADVPTDRKAVIDMAGNNFGCDPLRIFPEPVAGGYWLDYMIPMMGLDSRSVAVQRLRTILTARARRQLQIPSTAALMAYIASIQAPIDRPDTRPGQVIRLAEDLYPILVALQSWSTYDFTRAIFDDTLPIPDLANLDMTIWLTESLDLPDAEEMSTPHLYNDLSDRKKASVAIYGMLVRLARTTFFANKSRFGLIVLEEAGGLLNSRAGAADAHLISRRARKHYTGLLIITQDPVADLTLMGDRFITQQLIVPFENEELAKEVARKAGLRAADYDDLEEYFIADPDPEDMREPTDFDEDEDEATERPNRGSRIGTAFFIDEFRRPAPIVVAHEPDARVHAAYDTTPGQEAA</sequence>
<dbReference type="EMBL" id="LQOP01000029">
    <property type="protein sequence ID" value="ORV21746.1"/>
    <property type="molecule type" value="Genomic_DNA"/>
</dbReference>
<keyword evidence="2" id="KW-0472">Membrane</keyword>
<evidence type="ECO:0000313" key="4">
    <source>
        <dbReference type="EMBL" id="ORV21746.1"/>
    </source>
</evidence>
<feature type="region of interest" description="Disordered" evidence="1">
    <location>
        <begin position="932"/>
        <end position="961"/>
    </location>
</feature>
<keyword evidence="2" id="KW-1133">Transmembrane helix</keyword>
<keyword evidence="2" id="KW-0812">Transmembrane</keyword>
<evidence type="ECO:0000313" key="6">
    <source>
        <dbReference type="Proteomes" id="UP000193811"/>
    </source>
</evidence>